<keyword evidence="6" id="KW-0961">Cell wall biogenesis/degradation</keyword>
<dbReference type="OrthoDB" id="9793335at2"/>
<accession>A0A543GG45</accession>
<protein>
    <submittedName>
        <fullName evidence="8">Lipid II:glycine glycyltransferase (Peptidoglycan interpeptide bridge formation enzyme)</fullName>
    </submittedName>
</protein>
<proteinExistence type="inferred from homology"/>
<comment type="similarity">
    <text evidence="1">Belongs to the FemABX family.</text>
</comment>
<keyword evidence="4" id="KW-0573">Peptidoglycan synthesis</keyword>
<dbReference type="SUPFAM" id="SSF55729">
    <property type="entry name" value="Acyl-CoA N-acyltransferases (Nat)"/>
    <property type="match status" value="2"/>
</dbReference>
<dbReference type="PROSITE" id="PS51191">
    <property type="entry name" value="FEMABX"/>
    <property type="match status" value="1"/>
</dbReference>
<dbReference type="GO" id="GO:0071555">
    <property type="term" value="P:cell wall organization"/>
    <property type="evidence" value="ECO:0007669"/>
    <property type="project" value="UniProtKB-KW"/>
</dbReference>
<evidence type="ECO:0000256" key="6">
    <source>
        <dbReference type="ARBA" id="ARBA00023316"/>
    </source>
</evidence>
<evidence type="ECO:0000313" key="9">
    <source>
        <dbReference type="Proteomes" id="UP000319818"/>
    </source>
</evidence>
<organism evidence="8 9">
    <name type="scientific">Pseudonocardia cypriaca</name>
    <dbReference type="NCBI Taxonomy" id="882449"/>
    <lineage>
        <taxon>Bacteria</taxon>
        <taxon>Bacillati</taxon>
        <taxon>Actinomycetota</taxon>
        <taxon>Actinomycetes</taxon>
        <taxon>Pseudonocardiales</taxon>
        <taxon>Pseudonocardiaceae</taxon>
        <taxon>Pseudonocardia</taxon>
    </lineage>
</organism>
<dbReference type="InterPro" id="IPR050644">
    <property type="entry name" value="PG_Glycine_Bridge_Synth"/>
</dbReference>
<evidence type="ECO:0000256" key="1">
    <source>
        <dbReference type="ARBA" id="ARBA00009943"/>
    </source>
</evidence>
<dbReference type="Proteomes" id="UP000319818">
    <property type="component" value="Unassembled WGS sequence"/>
</dbReference>
<dbReference type="PROSITE" id="PS51186">
    <property type="entry name" value="GNAT"/>
    <property type="match status" value="1"/>
</dbReference>
<name>A0A543GG45_9PSEU</name>
<evidence type="ECO:0000313" key="8">
    <source>
        <dbReference type="EMBL" id="TQM45049.1"/>
    </source>
</evidence>
<comment type="caution">
    <text evidence="8">The sequence shown here is derived from an EMBL/GenBank/DDBJ whole genome shotgun (WGS) entry which is preliminary data.</text>
</comment>
<dbReference type="GO" id="GO:0016755">
    <property type="term" value="F:aminoacyltransferase activity"/>
    <property type="evidence" value="ECO:0007669"/>
    <property type="project" value="InterPro"/>
</dbReference>
<dbReference type="RefSeq" id="WP_142100355.1">
    <property type="nucleotide sequence ID" value="NZ_VFPH01000001.1"/>
</dbReference>
<keyword evidence="9" id="KW-1185">Reference proteome</keyword>
<dbReference type="InterPro" id="IPR016181">
    <property type="entry name" value="Acyl_CoA_acyltransferase"/>
</dbReference>
<dbReference type="InterPro" id="IPR003447">
    <property type="entry name" value="FEMABX"/>
</dbReference>
<keyword evidence="5" id="KW-0012">Acyltransferase</keyword>
<dbReference type="Pfam" id="PF13480">
    <property type="entry name" value="Acetyltransf_6"/>
    <property type="match status" value="1"/>
</dbReference>
<sequence length="375" mass="41156">MQEPRTPAVDVTASTEPDPAVLREWDALVDHTPGSDVAQLSSWASIRQESGFDPLYVFAHEEDRLVGGALVLERPLPMIGRVGYVSNGPVVSPAAPREPVVDRLSAAMERLARGRLRALFVQPPADARDVSVALRRRGFRRSESGIAPAASIRVDLRRDIEDLRKGLTKANRRRTRHWAERGVRVRKGSGDDIPVVADLVGRSAEHQQFEPLSAGYIENLHRELDAEQHAAVFVAEIDGSPAAALLCTQCGGVVKQRLSGMERSERARRDGVSAATVWRAMEWAKANGYHTYDFGGISVRAADALLGGEPESSAPLKGTERFKTSFGGEVFRYPEPVELLSSPTLRLAYDISRRTRAGGRLVQIAKRMLRGGRRS</sequence>
<evidence type="ECO:0000256" key="5">
    <source>
        <dbReference type="ARBA" id="ARBA00023315"/>
    </source>
</evidence>
<dbReference type="InterPro" id="IPR038740">
    <property type="entry name" value="BioF2-like_GNAT_dom"/>
</dbReference>
<dbReference type="EMBL" id="VFPH01000001">
    <property type="protein sequence ID" value="TQM45049.1"/>
    <property type="molecule type" value="Genomic_DNA"/>
</dbReference>
<evidence type="ECO:0000256" key="4">
    <source>
        <dbReference type="ARBA" id="ARBA00022984"/>
    </source>
</evidence>
<keyword evidence="3" id="KW-0133">Cell shape</keyword>
<dbReference type="GO" id="GO:0016747">
    <property type="term" value="F:acyltransferase activity, transferring groups other than amino-acyl groups"/>
    <property type="evidence" value="ECO:0007669"/>
    <property type="project" value="InterPro"/>
</dbReference>
<dbReference type="PANTHER" id="PTHR36174">
    <property type="entry name" value="LIPID II:GLYCINE GLYCYLTRANSFERASE"/>
    <property type="match status" value="1"/>
</dbReference>
<dbReference type="Gene3D" id="3.40.630.30">
    <property type="match status" value="2"/>
</dbReference>
<dbReference type="PANTHER" id="PTHR36174:SF1">
    <property type="entry name" value="LIPID II:GLYCINE GLYCYLTRANSFERASE"/>
    <property type="match status" value="1"/>
</dbReference>
<gene>
    <name evidence="8" type="ORF">FB388_2441</name>
</gene>
<evidence type="ECO:0000256" key="3">
    <source>
        <dbReference type="ARBA" id="ARBA00022960"/>
    </source>
</evidence>
<dbReference type="InterPro" id="IPR000182">
    <property type="entry name" value="GNAT_dom"/>
</dbReference>
<feature type="domain" description="N-acetyltransferase" evidence="7">
    <location>
        <begin position="183"/>
        <end position="352"/>
    </location>
</feature>
<evidence type="ECO:0000256" key="2">
    <source>
        <dbReference type="ARBA" id="ARBA00022679"/>
    </source>
</evidence>
<dbReference type="AlphaFoldDB" id="A0A543GG45"/>
<keyword evidence="2 8" id="KW-0808">Transferase</keyword>
<dbReference type="GO" id="GO:0008360">
    <property type="term" value="P:regulation of cell shape"/>
    <property type="evidence" value="ECO:0007669"/>
    <property type="project" value="UniProtKB-KW"/>
</dbReference>
<dbReference type="GO" id="GO:0009252">
    <property type="term" value="P:peptidoglycan biosynthetic process"/>
    <property type="evidence" value="ECO:0007669"/>
    <property type="project" value="UniProtKB-KW"/>
</dbReference>
<reference evidence="8 9" key="1">
    <citation type="submission" date="2019-06" db="EMBL/GenBank/DDBJ databases">
        <title>Sequencing the genomes of 1000 actinobacteria strains.</title>
        <authorList>
            <person name="Klenk H.-P."/>
        </authorList>
    </citation>
    <scope>NUCLEOTIDE SEQUENCE [LARGE SCALE GENOMIC DNA]</scope>
    <source>
        <strain evidence="8 9">DSM 45511</strain>
    </source>
</reference>
<evidence type="ECO:0000259" key="7">
    <source>
        <dbReference type="PROSITE" id="PS51186"/>
    </source>
</evidence>